<proteinExistence type="predicted"/>
<gene>
    <name evidence="2" type="ORF">EYF80_052111</name>
</gene>
<evidence type="ECO:0000256" key="1">
    <source>
        <dbReference type="SAM" id="MobiDB-lite"/>
    </source>
</evidence>
<comment type="caution">
    <text evidence="2">The sequence shown here is derived from an EMBL/GenBank/DDBJ whole genome shotgun (WGS) entry which is preliminary data.</text>
</comment>
<dbReference type="EMBL" id="SRLO01001451">
    <property type="protein sequence ID" value="TNN37731.1"/>
    <property type="molecule type" value="Genomic_DNA"/>
</dbReference>
<feature type="region of interest" description="Disordered" evidence="1">
    <location>
        <begin position="46"/>
        <end position="117"/>
    </location>
</feature>
<protein>
    <submittedName>
        <fullName evidence="2">Uncharacterized protein</fullName>
    </submittedName>
</protein>
<feature type="compositionally biased region" description="Basic and acidic residues" evidence="1">
    <location>
        <begin position="7"/>
        <end position="23"/>
    </location>
</feature>
<organism evidence="2 3">
    <name type="scientific">Liparis tanakae</name>
    <name type="common">Tanaka's snailfish</name>
    <dbReference type="NCBI Taxonomy" id="230148"/>
    <lineage>
        <taxon>Eukaryota</taxon>
        <taxon>Metazoa</taxon>
        <taxon>Chordata</taxon>
        <taxon>Craniata</taxon>
        <taxon>Vertebrata</taxon>
        <taxon>Euteleostomi</taxon>
        <taxon>Actinopterygii</taxon>
        <taxon>Neopterygii</taxon>
        <taxon>Teleostei</taxon>
        <taxon>Neoteleostei</taxon>
        <taxon>Acanthomorphata</taxon>
        <taxon>Eupercaria</taxon>
        <taxon>Perciformes</taxon>
        <taxon>Cottioidei</taxon>
        <taxon>Cottales</taxon>
        <taxon>Liparidae</taxon>
        <taxon>Liparis</taxon>
    </lineage>
</organism>
<feature type="region of interest" description="Disordered" evidence="1">
    <location>
        <begin position="1"/>
        <end position="25"/>
    </location>
</feature>
<accession>A0A4Z2FA36</accession>
<evidence type="ECO:0000313" key="3">
    <source>
        <dbReference type="Proteomes" id="UP000314294"/>
    </source>
</evidence>
<dbReference type="AlphaFoldDB" id="A0A4Z2FA36"/>
<sequence>MKRKRKREDGGGERGSRAGRRNEGGILLFLPCHSKSLMDKLRGERKFGGGKGMGGEFINLLSDAAPGDPGDGGPTRGERRRGGGGSVTERKGLRGPKVSRGVGETAVVPLGGPRPFH</sequence>
<keyword evidence="3" id="KW-1185">Reference proteome</keyword>
<name>A0A4Z2FA36_9TELE</name>
<dbReference type="Proteomes" id="UP000314294">
    <property type="component" value="Unassembled WGS sequence"/>
</dbReference>
<reference evidence="2 3" key="1">
    <citation type="submission" date="2019-03" db="EMBL/GenBank/DDBJ databases">
        <title>First draft genome of Liparis tanakae, snailfish: a comprehensive survey of snailfish specific genes.</title>
        <authorList>
            <person name="Kim W."/>
            <person name="Song I."/>
            <person name="Jeong J.-H."/>
            <person name="Kim D."/>
            <person name="Kim S."/>
            <person name="Ryu S."/>
            <person name="Song J.Y."/>
            <person name="Lee S.K."/>
        </authorList>
    </citation>
    <scope>NUCLEOTIDE SEQUENCE [LARGE SCALE GENOMIC DNA]</scope>
    <source>
        <tissue evidence="2">Muscle</tissue>
    </source>
</reference>
<evidence type="ECO:0000313" key="2">
    <source>
        <dbReference type="EMBL" id="TNN37731.1"/>
    </source>
</evidence>